<accession>A0A2M7DEU8</accession>
<comment type="catalytic activity">
    <reaction evidence="5">
        <text>queuosine 5'-phosphate + H2O = queuine + D-ribose 5-phosphate</text>
        <dbReference type="Rhea" id="RHEA:75387"/>
        <dbReference type="ChEBI" id="CHEBI:15377"/>
        <dbReference type="ChEBI" id="CHEBI:17433"/>
        <dbReference type="ChEBI" id="CHEBI:78346"/>
        <dbReference type="ChEBI" id="CHEBI:194371"/>
    </reaction>
    <physiologicalReaction direction="left-to-right" evidence="5">
        <dbReference type="Rhea" id="RHEA:75388"/>
    </physiologicalReaction>
</comment>
<dbReference type="PANTHER" id="PTHR21314:SF0">
    <property type="entry name" value="QUEUOSINE 5'-PHOSPHATE N-GLYCOSYLASE_HYDROLASE"/>
    <property type="match status" value="1"/>
</dbReference>
<protein>
    <recommendedName>
        <fullName evidence="3">Queuosine 5'-phosphate N-glycosylase/hydrolase</fullName>
    </recommendedName>
    <alternativeName>
        <fullName evidence="4">Queuosine-nucleotide N-glycosylase/hydrolase</fullName>
    </alternativeName>
</protein>
<evidence type="ECO:0000256" key="1">
    <source>
        <dbReference type="ARBA" id="ARBA00022801"/>
    </source>
</evidence>
<dbReference type="InterPro" id="IPR019438">
    <property type="entry name" value="Q_salvage"/>
</dbReference>
<evidence type="ECO:0000256" key="3">
    <source>
        <dbReference type="ARBA" id="ARBA00035306"/>
    </source>
</evidence>
<dbReference type="PANTHER" id="PTHR21314">
    <property type="entry name" value="QUEUOSINE 5'-PHOSPHATE N-GLYCOSYLASE_HYDROLASE-RELATED"/>
    <property type="match status" value="1"/>
</dbReference>
<dbReference type="EMBL" id="PETV01000006">
    <property type="protein sequence ID" value="PIV47382.1"/>
    <property type="molecule type" value="Genomic_DNA"/>
</dbReference>
<evidence type="ECO:0000256" key="4">
    <source>
        <dbReference type="ARBA" id="ARBA00035393"/>
    </source>
</evidence>
<sequence length="320" mass="36503">MLLENVLSTTQFVVKHSRQVKINQAAVERLAKKIKSQPLPAWDTTNHFTGTPQETVQYIFLLDSLNFCFWADKGRPRWTIAHNAKQINGYFALALALKKALKKYPLLDANYLAKISRQDLADIFAASNGQTIPLFEKRLAIARQTGSILAKKYNGQAINVIKAANKNAGKLIELVLRDFPSFRDTAVFNGKKIYLLKRAQILAGDIWGALGGQGLGEFKDIDRLTCFADYKIPQILHYFGVLEYTPQLLQKIKNETLLTASSREEVEIRANTIWAVEMLKKDLAKLGRNLPSFQIDWILWNMAQKIKMPEPYHKTRTIYY</sequence>
<evidence type="ECO:0000256" key="2">
    <source>
        <dbReference type="ARBA" id="ARBA00035119"/>
    </source>
</evidence>
<dbReference type="GO" id="GO:0016787">
    <property type="term" value="F:hydrolase activity"/>
    <property type="evidence" value="ECO:0007669"/>
    <property type="project" value="UniProtKB-KW"/>
</dbReference>
<organism evidence="6 7">
    <name type="scientific">bacterium (Candidatus Gribaldobacteria) CG02_land_8_20_14_3_00_41_15</name>
    <dbReference type="NCBI Taxonomy" id="2014270"/>
    <lineage>
        <taxon>Bacteria</taxon>
        <taxon>Candidatus Gribaldobacteria</taxon>
    </lineage>
</organism>
<comment type="caution">
    <text evidence="6">The sequence shown here is derived from an EMBL/GenBank/DDBJ whole genome shotgun (WGS) entry which is preliminary data.</text>
</comment>
<dbReference type="Proteomes" id="UP000229030">
    <property type="component" value="Unassembled WGS sequence"/>
</dbReference>
<evidence type="ECO:0000313" key="6">
    <source>
        <dbReference type="EMBL" id="PIV47382.1"/>
    </source>
</evidence>
<comment type="similarity">
    <text evidence="2">Belongs to the QNG1 protein family.</text>
</comment>
<dbReference type="AlphaFoldDB" id="A0A2M7DEU8"/>
<dbReference type="GO" id="GO:0006400">
    <property type="term" value="P:tRNA modification"/>
    <property type="evidence" value="ECO:0007669"/>
    <property type="project" value="TreeGrafter"/>
</dbReference>
<keyword evidence="1" id="KW-0378">Hydrolase</keyword>
<name>A0A2M7DEU8_9BACT</name>
<dbReference type="Pfam" id="PF10343">
    <property type="entry name" value="Q_salvage"/>
    <property type="match status" value="1"/>
</dbReference>
<reference evidence="7" key="1">
    <citation type="submission" date="2017-09" db="EMBL/GenBank/DDBJ databases">
        <title>Depth-based differentiation of microbial function through sediment-hosted aquifers and enrichment of novel symbionts in the deep terrestrial subsurface.</title>
        <authorList>
            <person name="Probst A.J."/>
            <person name="Ladd B."/>
            <person name="Jarett J.K."/>
            <person name="Geller-Mcgrath D.E."/>
            <person name="Sieber C.M.K."/>
            <person name="Emerson J.B."/>
            <person name="Anantharaman K."/>
            <person name="Thomas B.C."/>
            <person name="Malmstrom R."/>
            <person name="Stieglmeier M."/>
            <person name="Klingl A."/>
            <person name="Woyke T."/>
            <person name="Ryan C.M."/>
            <person name="Banfield J.F."/>
        </authorList>
    </citation>
    <scope>NUCLEOTIDE SEQUENCE [LARGE SCALE GENOMIC DNA]</scope>
</reference>
<evidence type="ECO:0000313" key="7">
    <source>
        <dbReference type="Proteomes" id="UP000229030"/>
    </source>
</evidence>
<gene>
    <name evidence="6" type="ORF">COS21_00250</name>
</gene>
<proteinExistence type="inferred from homology"/>
<evidence type="ECO:0000256" key="5">
    <source>
        <dbReference type="ARBA" id="ARBA00048204"/>
    </source>
</evidence>